<evidence type="ECO:0000313" key="2">
    <source>
        <dbReference type="Proteomes" id="UP000798808"/>
    </source>
</evidence>
<evidence type="ECO:0008006" key="3">
    <source>
        <dbReference type="Google" id="ProtNLM"/>
    </source>
</evidence>
<dbReference type="Proteomes" id="UP000798808">
    <property type="component" value="Unassembled WGS sequence"/>
</dbReference>
<keyword evidence="2" id="KW-1185">Reference proteome</keyword>
<reference evidence="1 2" key="1">
    <citation type="submission" date="2019-02" db="EMBL/GenBank/DDBJ databases">
        <authorList>
            <person name="Goldberg S.R."/>
            <person name="Haltli B.A."/>
            <person name="Correa H."/>
            <person name="Russell K.G."/>
        </authorList>
    </citation>
    <scope>NUCLEOTIDE SEQUENCE [LARGE SCALE GENOMIC DNA]</scope>
    <source>
        <strain evidence="1 2">JCM 16186</strain>
    </source>
</reference>
<dbReference type="Pfam" id="PF18845">
    <property type="entry name" value="baeRF_family3"/>
    <property type="match status" value="1"/>
</dbReference>
<accession>A0ABW9RS99</accession>
<dbReference type="EMBL" id="SMLW01000590">
    <property type="protein sequence ID" value="MTI26622.1"/>
    <property type="molecule type" value="Genomic_DNA"/>
</dbReference>
<sequence length="359" mass="41078">MNRLLTDTKQLDRLIQESTGPCLSLEVPTQNDPVQSKHNNLVVRTIVKEATTLIDNMVAPDNVKKDLKFKLISIYETIDFKYSWHGIGIYISPAIVMYVHFPFHVTKRINLGQRFIIRNVLKLKQYMEPYKVLLLTSNKIRLFTVAGDVLEEVNDSHFPMTYDEEYEYSKLVMGNSYGYTMKGFEKDRAAMQQSRINTFFNEADEMLKNYADDVNQNVVLAGTEEVLANYERSSGGALVVGEVTGSYNDYNLKIMAEKAWQCIREYKYARTKEAITLLDEQRGGNLVVSGADDVLNVAKEGRGQVLYVEKDYQYTKDPLGVYDLVDEAILTILEKNGDIVITENDELIGYGRIAMKLRY</sequence>
<gene>
    <name evidence="1" type="ORF">E1163_16820</name>
</gene>
<organism evidence="1 2">
    <name type="scientific">Fulvivirga kasyanovii</name>
    <dbReference type="NCBI Taxonomy" id="396812"/>
    <lineage>
        <taxon>Bacteria</taxon>
        <taxon>Pseudomonadati</taxon>
        <taxon>Bacteroidota</taxon>
        <taxon>Cytophagia</taxon>
        <taxon>Cytophagales</taxon>
        <taxon>Fulvivirgaceae</taxon>
        <taxon>Fulvivirga</taxon>
    </lineage>
</organism>
<proteinExistence type="predicted"/>
<dbReference type="RefSeq" id="WP_155173633.1">
    <property type="nucleotide sequence ID" value="NZ_BAAAFL010000053.1"/>
</dbReference>
<dbReference type="InterPro" id="IPR041289">
    <property type="entry name" value="Bact_RF_family3"/>
</dbReference>
<evidence type="ECO:0000313" key="1">
    <source>
        <dbReference type="EMBL" id="MTI26622.1"/>
    </source>
</evidence>
<comment type="caution">
    <text evidence="1">The sequence shown here is derived from an EMBL/GenBank/DDBJ whole genome shotgun (WGS) entry which is preliminary data.</text>
</comment>
<name>A0ABW9RS99_9BACT</name>
<protein>
    <recommendedName>
        <fullName evidence="3">Peptide chain release factor 1</fullName>
    </recommendedName>
</protein>